<proteinExistence type="predicted"/>
<keyword evidence="2" id="KW-1185">Reference proteome</keyword>
<evidence type="ECO:0000313" key="2">
    <source>
        <dbReference type="Proteomes" id="UP001057402"/>
    </source>
</evidence>
<gene>
    <name evidence="1" type="ORF">MLD38_016474</name>
</gene>
<comment type="caution">
    <text evidence="1">The sequence shown here is derived from an EMBL/GenBank/DDBJ whole genome shotgun (WGS) entry which is preliminary data.</text>
</comment>
<dbReference type="EMBL" id="CM042884">
    <property type="protein sequence ID" value="KAI4367850.1"/>
    <property type="molecule type" value="Genomic_DNA"/>
</dbReference>
<protein>
    <submittedName>
        <fullName evidence="1">Uncharacterized protein</fullName>
    </submittedName>
</protein>
<reference evidence="2" key="1">
    <citation type="journal article" date="2023" name="Front. Plant Sci.">
        <title>Chromosomal-level genome assembly of Melastoma candidum provides insights into trichome evolution.</title>
        <authorList>
            <person name="Zhong Y."/>
            <person name="Wu W."/>
            <person name="Sun C."/>
            <person name="Zou P."/>
            <person name="Liu Y."/>
            <person name="Dai S."/>
            <person name="Zhou R."/>
        </authorList>
    </citation>
    <scope>NUCLEOTIDE SEQUENCE [LARGE SCALE GENOMIC DNA]</scope>
</reference>
<organism evidence="1 2">
    <name type="scientific">Melastoma candidum</name>
    <dbReference type="NCBI Taxonomy" id="119954"/>
    <lineage>
        <taxon>Eukaryota</taxon>
        <taxon>Viridiplantae</taxon>
        <taxon>Streptophyta</taxon>
        <taxon>Embryophyta</taxon>
        <taxon>Tracheophyta</taxon>
        <taxon>Spermatophyta</taxon>
        <taxon>Magnoliopsida</taxon>
        <taxon>eudicotyledons</taxon>
        <taxon>Gunneridae</taxon>
        <taxon>Pentapetalae</taxon>
        <taxon>rosids</taxon>
        <taxon>malvids</taxon>
        <taxon>Myrtales</taxon>
        <taxon>Melastomataceae</taxon>
        <taxon>Melastomatoideae</taxon>
        <taxon>Melastomateae</taxon>
        <taxon>Melastoma</taxon>
    </lineage>
</organism>
<evidence type="ECO:0000313" key="1">
    <source>
        <dbReference type="EMBL" id="KAI4367850.1"/>
    </source>
</evidence>
<dbReference type="Proteomes" id="UP001057402">
    <property type="component" value="Chromosome 5"/>
</dbReference>
<accession>A0ACB9QN35</accession>
<name>A0ACB9QN35_9MYRT</name>
<sequence>MVIEAGSLTESRDGRRIKGTVVLMKKNSLEFNDLGASFLDRVFELFGQKVTLQLVSAVRGDPDNGGKGKVGKPAYLEKWITTASPLMASDSTYEVTFDWDDEIGLPGAIVVRNNHYSEFYLKTITLEDVPGHRRVHFVCNSWVYPVKYYKSSRIFFSNNTYLPSQTPTPLIKFRQEELISLRGDGKGQLKKWDRVYDYAYYNDLGDPDKGSEYARPVIGGSVEFPYPRRGRTGRKPTKSDPNTESKLPDFDVLNIYVPRDERLGRIKISYISAFRLKSSIRTIETFLHGSTKEFGSFRDELSSLYEGGIKLPEHLVEFIKKIVPLEFVKDLLPADGEGLFKYPMPKVIQHDKSAWMTDEEFTREMLAGVHPVAIRRLQEFPPASKLDAAVYGNQASSITEGDIKDRLDGLSVREAIKKNRLFILDHHDMVMPYLRRTNMMGAKTYATRTLLFLRQDGTLKPLAIELSLPHPEGDQYGSVSQVYTPFDEGIEGNLWQLAKVYAVINDVGHHGLISHWLNTHAVIEPFVIAMNRQLSVVHPIHKLLHPHFRDTMNTNALAREVVFGAEGTAESIVFTSKCSMELSSAAYKDWIFPEQALPADLIRRGMAVEDSNTPHGLRLMIEDYPYAVDGLEVWSAIEIWVKDYCFFYYRTDKEVQNDVELQAWWKELVEVGHGDKKDELWWPRMQALKDLTGTCTTIIWVASALHAVMNFGQYPYGGYLPNRPATSRRFMPKEGTPEYEELEKDPEKVLLKTIPGRGDTLMGISLFEQQSRHLTDEVYLGQRDTPEWTSDGEPLEALQKFKKKLEEIEGRISQMNSDKRWKNRVGPANMPFSSLSPGSSEGITGKGIPNSISM</sequence>